<comment type="caution">
    <text evidence="1">The sequence shown here is derived from an EMBL/GenBank/DDBJ whole genome shotgun (WGS) entry which is preliminary data.</text>
</comment>
<protein>
    <submittedName>
        <fullName evidence="1">Uncharacterized protein</fullName>
    </submittedName>
</protein>
<accession>X0X1V2</accession>
<name>X0X1V2_9ZZZZ</name>
<organism evidence="1">
    <name type="scientific">marine sediment metagenome</name>
    <dbReference type="NCBI Taxonomy" id="412755"/>
    <lineage>
        <taxon>unclassified sequences</taxon>
        <taxon>metagenomes</taxon>
        <taxon>ecological metagenomes</taxon>
    </lineage>
</organism>
<evidence type="ECO:0000313" key="1">
    <source>
        <dbReference type="EMBL" id="GAG29412.1"/>
    </source>
</evidence>
<sequence>EFLTDEKDSSDFSFSTKDRIIDLLIIMGLLIGVKSEQLNKVGLWDNVV</sequence>
<dbReference type="AlphaFoldDB" id="X0X1V2"/>
<proteinExistence type="predicted"/>
<dbReference type="EMBL" id="BARS01047745">
    <property type="protein sequence ID" value="GAG29412.1"/>
    <property type="molecule type" value="Genomic_DNA"/>
</dbReference>
<gene>
    <name evidence="1" type="ORF">S01H1_71674</name>
</gene>
<reference evidence="1" key="1">
    <citation type="journal article" date="2014" name="Front. Microbiol.">
        <title>High frequency of phylogenetically diverse reductive dehalogenase-homologous genes in deep subseafloor sedimentary metagenomes.</title>
        <authorList>
            <person name="Kawai M."/>
            <person name="Futagami T."/>
            <person name="Toyoda A."/>
            <person name="Takaki Y."/>
            <person name="Nishi S."/>
            <person name="Hori S."/>
            <person name="Arai W."/>
            <person name="Tsubouchi T."/>
            <person name="Morono Y."/>
            <person name="Uchiyama I."/>
            <person name="Ito T."/>
            <person name="Fujiyama A."/>
            <person name="Inagaki F."/>
            <person name="Takami H."/>
        </authorList>
    </citation>
    <scope>NUCLEOTIDE SEQUENCE</scope>
    <source>
        <strain evidence="1">Expedition CK06-06</strain>
    </source>
</reference>
<feature type="non-terminal residue" evidence="1">
    <location>
        <position position="1"/>
    </location>
</feature>